<name>A0ABX2CNQ0_9BRAD</name>
<keyword evidence="8" id="KW-1185">Reference proteome</keyword>
<feature type="domain" description="HTH lysR-type" evidence="6">
    <location>
        <begin position="1"/>
        <end position="58"/>
    </location>
</feature>
<dbReference type="InterPro" id="IPR005119">
    <property type="entry name" value="LysR_subst-bd"/>
</dbReference>
<evidence type="ECO:0000256" key="1">
    <source>
        <dbReference type="ARBA" id="ARBA00003502"/>
    </source>
</evidence>
<dbReference type="PANTHER" id="PTHR30126:SF2">
    <property type="entry name" value="HTH-TYPE TRANSCRIPTIONAL REGULATOR YJIE"/>
    <property type="match status" value="1"/>
</dbReference>
<evidence type="ECO:0000256" key="2">
    <source>
        <dbReference type="ARBA" id="ARBA00009437"/>
    </source>
</evidence>
<dbReference type="Pfam" id="PF03466">
    <property type="entry name" value="LysR_substrate"/>
    <property type="match status" value="1"/>
</dbReference>
<evidence type="ECO:0000256" key="5">
    <source>
        <dbReference type="ARBA" id="ARBA00023163"/>
    </source>
</evidence>
<evidence type="ECO:0000259" key="6">
    <source>
        <dbReference type="PROSITE" id="PS50931"/>
    </source>
</evidence>
<evidence type="ECO:0000256" key="4">
    <source>
        <dbReference type="ARBA" id="ARBA00023125"/>
    </source>
</evidence>
<dbReference type="Proteomes" id="UP000886476">
    <property type="component" value="Unassembled WGS sequence"/>
</dbReference>
<evidence type="ECO:0000256" key="3">
    <source>
        <dbReference type="ARBA" id="ARBA00023015"/>
    </source>
</evidence>
<keyword evidence="5" id="KW-0804">Transcription</keyword>
<dbReference type="InterPro" id="IPR000847">
    <property type="entry name" value="LysR_HTH_N"/>
</dbReference>
<proteinExistence type="inferred from homology"/>
<dbReference type="InterPro" id="IPR036388">
    <property type="entry name" value="WH-like_DNA-bd_sf"/>
</dbReference>
<comment type="caution">
    <text evidence="7">The sequence shown here is derived from an EMBL/GenBank/DDBJ whole genome shotgun (WGS) entry which is preliminary data.</text>
</comment>
<dbReference type="Gene3D" id="3.40.190.10">
    <property type="entry name" value="Periplasmic binding protein-like II"/>
    <property type="match status" value="2"/>
</dbReference>
<dbReference type="PRINTS" id="PR00039">
    <property type="entry name" value="HTHLYSR"/>
</dbReference>
<comment type="similarity">
    <text evidence="2">Belongs to the LysR transcriptional regulatory family.</text>
</comment>
<dbReference type="SUPFAM" id="SSF53850">
    <property type="entry name" value="Periplasmic binding protein-like II"/>
    <property type="match status" value="1"/>
</dbReference>
<accession>A0ABX2CNQ0</accession>
<keyword evidence="3" id="KW-0805">Transcription regulation</keyword>
<dbReference type="RefSeq" id="WP_172115272.1">
    <property type="nucleotide sequence ID" value="NZ_JABFDN010000025.1"/>
</dbReference>
<keyword evidence="4" id="KW-0238">DNA-binding</keyword>
<protein>
    <submittedName>
        <fullName evidence="7">LysR family transcriptional regulator</fullName>
    </submittedName>
</protein>
<evidence type="ECO:0000313" key="8">
    <source>
        <dbReference type="Proteomes" id="UP000886476"/>
    </source>
</evidence>
<reference evidence="7" key="1">
    <citation type="submission" date="2020-05" db="EMBL/GenBank/DDBJ databases">
        <title>Nod-independent and nitrogen-fixing Bradyrhizobium aeschynomene sp. nov. isolated from nodules of Aeschynomene indica.</title>
        <authorList>
            <person name="Zhang Z."/>
        </authorList>
    </citation>
    <scope>NUCLEOTIDE SEQUENCE</scope>
    <source>
        <strain evidence="7">83012</strain>
    </source>
</reference>
<dbReference type="PANTHER" id="PTHR30126">
    <property type="entry name" value="HTH-TYPE TRANSCRIPTIONAL REGULATOR"/>
    <property type="match status" value="1"/>
</dbReference>
<dbReference type="SUPFAM" id="SSF46785">
    <property type="entry name" value="Winged helix' DNA-binding domain"/>
    <property type="match status" value="1"/>
</dbReference>
<gene>
    <name evidence="7" type="ORF">HL667_32965</name>
</gene>
<dbReference type="EMBL" id="JABFDN010000025">
    <property type="protein sequence ID" value="NPU69843.1"/>
    <property type="molecule type" value="Genomic_DNA"/>
</dbReference>
<dbReference type="PROSITE" id="PS50931">
    <property type="entry name" value="HTH_LYSR"/>
    <property type="match status" value="1"/>
</dbReference>
<evidence type="ECO:0000313" key="7">
    <source>
        <dbReference type="EMBL" id="NPU69843.1"/>
    </source>
</evidence>
<dbReference type="Pfam" id="PF00126">
    <property type="entry name" value="HTH_1"/>
    <property type="match status" value="1"/>
</dbReference>
<organism evidence="7 8">
    <name type="scientific">Bradyrhizobium aeschynomenes</name>
    <dbReference type="NCBI Taxonomy" id="2734909"/>
    <lineage>
        <taxon>Bacteria</taxon>
        <taxon>Pseudomonadati</taxon>
        <taxon>Pseudomonadota</taxon>
        <taxon>Alphaproteobacteria</taxon>
        <taxon>Hyphomicrobiales</taxon>
        <taxon>Nitrobacteraceae</taxon>
        <taxon>Bradyrhizobium</taxon>
    </lineage>
</organism>
<comment type="function">
    <text evidence="1">NodD regulates the expression of the nodABCFE genes which encode other nodulation proteins. NodD is also a negative regulator of its own expression. Binds flavonoids as inducers.</text>
</comment>
<dbReference type="Gene3D" id="1.10.10.10">
    <property type="entry name" value="Winged helix-like DNA-binding domain superfamily/Winged helix DNA-binding domain"/>
    <property type="match status" value="1"/>
</dbReference>
<sequence length="321" mass="35472">MELKWLEDFLSLARTRSFSRSAEERHVTQSAFSRRIQALELWLGVSLIDRSSYPTTLTAEGRLFLETAEETVRMLHASRVSLQANMRPTTQMVSVAALHTLSLRFFPRWFRSIEAQVGQVGSRLLPDDFHSCLQAIVEGSYDFLLTFHHPNVPIPLEPELYPHLVVGTDSLVAARSPRLACGEDDTSPLPLLSYATSSFLGRLATFAQAQFAQAEAGAPPVQVAHTNENAMADALRFMALEGHGLAWLPRSLIARDLDEGSLILLGPEIPLDIRLYRSVRRTRPIVERVWSAARQLAGETMTNWNGAVGLGIGSGEADPAS</sequence>
<dbReference type="InterPro" id="IPR036390">
    <property type="entry name" value="WH_DNA-bd_sf"/>
</dbReference>